<dbReference type="EMBL" id="KZ559527">
    <property type="protein sequence ID" value="PLN82444.1"/>
    <property type="molecule type" value="Genomic_DNA"/>
</dbReference>
<dbReference type="OrthoDB" id="4499271at2759"/>
<sequence>MSTLISCDQDLDLDLIGSISSLLSTAGVPNLLWGECLLTVYGVPTIVDGVSFVVPDALLETGLSTLSHAGLASCTQDAQCPFVNSVIPYLATAQHLHLSDDLVLSLHRKSDTLWELPDFEIDANNEDIMSAADTRLPPAILGRGEGRFPPRLSGVRIPSAVRYCEAIILLLCRDHESLREHYWMAILTYLLEYVDETEIFQENWLREDYRPFYGAMKQGDRKMFLHLRTLREGLIQSSA</sequence>
<reference evidence="2" key="1">
    <citation type="submission" date="2017-12" db="EMBL/GenBank/DDBJ databases">
        <authorList>
            <consortium name="DOE Joint Genome Institute"/>
            <person name="Mondo S.J."/>
            <person name="Kjaerbolling I."/>
            <person name="Vesth T.C."/>
            <person name="Frisvad J.C."/>
            <person name="Nybo J.L."/>
            <person name="Theobald S."/>
            <person name="Kuo A."/>
            <person name="Bowyer P."/>
            <person name="Matsuda Y."/>
            <person name="Lyhne E.K."/>
            <person name="Kogle M.E."/>
            <person name="Clum A."/>
            <person name="Lipzen A."/>
            <person name="Salamov A."/>
            <person name="Ngan C.Y."/>
            <person name="Daum C."/>
            <person name="Chiniquy J."/>
            <person name="Barry K."/>
            <person name="LaButti K."/>
            <person name="Haridas S."/>
            <person name="Simmons B.A."/>
            <person name="Magnuson J.K."/>
            <person name="Mortensen U.H."/>
            <person name="Larsen T.O."/>
            <person name="Grigoriev I.V."/>
            <person name="Baker S.E."/>
            <person name="Andersen M.R."/>
            <person name="Nordberg H.P."/>
            <person name="Cantor M.N."/>
            <person name="Hua S.X."/>
        </authorList>
    </citation>
    <scope>NUCLEOTIDE SEQUENCE [LARGE SCALE GENOMIC DNA]</scope>
    <source>
        <strain evidence="2">IBT 19404</strain>
    </source>
</reference>
<organism evidence="1 2">
    <name type="scientific">Aspergillus taichungensis</name>
    <dbReference type="NCBI Taxonomy" id="482145"/>
    <lineage>
        <taxon>Eukaryota</taxon>
        <taxon>Fungi</taxon>
        <taxon>Dikarya</taxon>
        <taxon>Ascomycota</taxon>
        <taxon>Pezizomycotina</taxon>
        <taxon>Eurotiomycetes</taxon>
        <taxon>Eurotiomycetidae</taxon>
        <taxon>Eurotiales</taxon>
        <taxon>Aspergillaceae</taxon>
        <taxon>Aspergillus</taxon>
        <taxon>Aspergillus subgen. Circumdati</taxon>
    </lineage>
</organism>
<proteinExistence type="predicted"/>
<protein>
    <submittedName>
        <fullName evidence="1">Uncharacterized protein</fullName>
    </submittedName>
</protein>
<name>A0A2J5HYB2_9EURO</name>
<dbReference type="AlphaFoldDB" id="A0A2J5HYB2"/>
<dbReference type="Proteomes" id="UP000235023">
    <property type="component" value="Unassembled WGS sequence"/>
</dbReference>
<evidence type="ECO:0000313" key="2">
    <source>
        <dbReference type="Proteomes" id="UP000235023"/>
    </source>
</evidence>
<gene>
    <name evidence="1" type="ORF">BDW42DRAFT_80989</name>
</gene>
<keyword evidence="2" id="KW-1185">Reference proteome</keyword>
<evidence type="ECO:0000313" key="1">
    <source>
        <dbReference type="EMBL" id="PLN82444.1"/>
    </source>
</evidence>
<accession>A0A2J5HYB2</accession>